<feature type="transmembrane region" description="Helical" evidence="7">
    <location>
        <begin position="210"/>
        <end position="228"/>
    </location>
</feature>
<keyword evidence="3 7" id="KW-0812">Transmembrane</keyword>
<protein>
    <submittedName>
        <fullName evidence="9">Uncharacterized protein</fullName>
    </submittedName>
</protein>
<dbReference type="InterPro" id="IPR004254">
    <property type="entry name" value="AdipoR/HlyIII-related"/>
</dbReference>
<dbReference type="Proteomes" id="UP000887577">
    <property type="component" value="Unplaced"/>
</dbReference>
<dbReference type="AlphaFoldDB" id="A0A914YT73"/>
<evidence type="ECO:0000256" key="3">
    <source>
        <dbReference type="ARBA" id="ARBA00022692"/>
    </source>
</evidence>
<dbReference type="PANTHER" id="PTHR20855:SF92">
    <property type="entry name" value="PROGESTIN AND ADIPOQ RECEPTOR FAMILY MEMBER 3-LIKE"/>
    <property type="match status" value="1"/>
</dbReference>
<feature type="transmembrane region" description="Helical" evidence="7">
    <location>
        <begin position="235"/>
        <end position="254"/>
    </location>
</feature>
<name>A0A914YT73_9BILA</name>
<comment type="subcellular location">
    <subcellularLocation>
        <location evidence="1">Membrane</location>
        <topology evidence="1">Multi-pass membrane protein</topology>
    </subcellularLocation>
</comment>
<feature type="transmembrane region" description="Helical" evidence="7">
    <location>
        <begin position="41"/>
        <end position="59"/>
    </location>
</feature>
<comment type="similarity">
    <text evidence="2">Belongs to the ADIPOR family.</text>
</comment>
<feature type="transmembrane region" description="Helical" evidence="7">
    <location>
        <begin position="274"/>
        <end position="296"/>
    </location>
</feature>
<keyword evidence="6" id="KW-0862">Zinc</keyword>
<evidence type="ECO:0000313" key="9">
    <source>
        <dbReference type="WBParaSite" id="PSU_v2.g3884.t1"/>
    </source>
</evidence>
<proteinExistence type="inferred from homology"/>
<evidence type="ECO:0000256" key="4">
    <source>
        <dbReference type="ARBA" id="ARBA00022989"/>
    </source>
</evidence>
<dbReference type="PANTHER" id="PTHR20855">
    <property type="entry name" value="ADIPOR/PROGESTIN RECEPTOR-RELATED"/>
    <property type="match status" value="1"/>
</dbReference>
<evidence type="ECO:0000256" key="1">
    <source>
        <dbReference type="ARBA" id="ARBA00004141"/>
    </source>
</evidence>
<dbReference type="GO" id="GO:0038023">
    <property type="term" value="F:signaling receptor activity"/>
    <property type="evidence" value="ECO:0007669"/>
    <property type="project" value="TreeGrafter"/>
</dbReference>
<evidence type="ECO:0000256" key="6">
    <source>
        <dbReference type="PIRSR" id="PIRSR604254-1"/>
    </source>
</evidence>
<feature type="transmembrane region" description="Helical" evidence="7">
    <location>
        <begin position="71"/>
        <end position="90"/>
    </location>
</feature>
<keyword evidence="5 7" id="KW-0472">Membrane</keyword>
<keyword evidence="6" id="KW-0479">Metal-binding</keyword>
<organism evidence="8 9">
    <name type="scientific">Panagrolaimus superbus</name>
    <dbReference type="NCBI Taxonomy" id="310955"/>
    <lineage>
        <taxon>Eukaryota</taxon>
        <taxon>Metazoa</taxon>
        <taxon>Ecdysozoa</taxon>
        <taxon>Nematoda</taxon>
        <taxon>Chromadorea</taxon>
        <taxon>Rhabditida</taxon>
        <taxon>Tylenchina</taxon>
        <taxon>Panagrolaimomorpha</taxon>
        <taxon>Panagrolaimoidea</taxon>
        <taxon>Panagrolaimidae</taxon>
        <taxon>Panagrolaimus</taxon>
    </lineage>
</organism>
<evidence type="ECO:0000256" key="7">
    <source>
        <dbReference type="SAM" id="Phobius"/>
    </source>
</evidence>
<dbReference type="Pfam" id="PF03006">
    <property type="entry name" value="HlyIII"/>
    <property type="match status" value="1"/>
</dbReference>
<keyword evidence="8" id="KW-1185">Reference proteome</keyword>
<feature type="binding site" evidence="6">
    <location>
        <position position="91"/>
    </location>
    <ligand>
        <name>Zn(2+)</name>
        <dbReference type="ChEBI" id="CHEBI:29105"/>
    </ligand>
</feature>
<dbReference type="WBParaSite" id="PSU_v2.g3884.t1">
    <property type="protein sequence ID" value="PSU_v2.g3884.t1"/>
    <property type="gene ID" value="PSU_v2.g3884"/>
</dbReference>
<reference evidence="9" key="1">
    <citation type="submission" date="2022-11" db="UniProtKB">
        <authorList>
            <consortium name="WormBaseParasite"/>
        </authorList>
    </citation>
    <scope>IDENTIFICATION</scope>
</reference>
<dbReference type="GO" id="GO:0046872">
    <property type="term" value="F:metal ion binding"/>
    <property type="evidence" value="ECO:0007669"/>
    <property type="project" value="UniProtKB-KW"/>
</dbReference>
<feature type="transmembrane region" description="Helical" evidence="7">
    <location>
        <begin position="102"/>
        <end position="125"/>
    </location>
</feature>
<feature type="binding site" evidence="6">
    <location>
        <position position="240"/>
    </location>
    <ligand>
        <name>Zn(2+)</name>
        <dbReference type="ChEBI" id="CHEBI:29105"/>
    </ligand>
</feature>
<evidence type="ECO:0000256" key="5">
    <source>
        <dbReference type="ARBA" id="ARBA00023136"/>
    </source>
</evidence>
<evidence type="ECO:0000313" key="8">
    <source>
        <dbReference type="Proteomes" id="UP000887577"/>
    </source>
</evidence>
<sequence length="325" mass="38039">MLVDSEIPQLLRRRHILSGYRPLNESANYYFTSAFKLHNEFMNFWTHMLPLFFIYIRYIHPEIFFVSESRWPLLILYFGVTTLFLASSFTHLMHSRSQLDHIFWLLIDFSGILTFSLCIGLQRLAQRQESSSFFNNFYIYTLIFVVYLQYISTSALFVLRPFWKTRHIIRLFTCLLCGIWLYIPIIHRYFTSPTELTTPDIGLPFHSSAFQWLLISGIFMGVNFPECICPGFFDYFCYGHQIFHICIFMVTWNLCDGATHDAIQFSNFSQTELYEPVIKVLVGNAIGIATTLWVLMKYANIRINDKKVETVKDCGGVPDEIGTAI</sequence>
<dbReference type="GO" id="GO:0016020">
    <property type="term" value="C:membrane"/>
    <property type="evidence" value="ECO:0007669"/>
    <property type="project" value="UniProtKB-SubCell"/>
</dbReference>
<feature type="binding site" evidence="6">
    <location>
        <position position="244"/>
    </location>
    <ligand>
        <name>Zn(2+)</name>
        <dbReference type="ChEBI" id="CHEBI:29105"/>
    </ligand>
</feature>
<feature type="transmembrane region" description="Helical" evidence="7">
    <location>
        <begin position="137"/>
        <end position="159"/>
    </location>
</feature>
<keyword evidence="4 7" id="KW-1133">Transmembrane helix</keyword>
<accession>A0A914YT73</accession>
<evidence type="ECO:0000256" key="2">
    <source>
        <dbReference type="ARBA" id="ARBA00007018"/>
    </source>
</evidence>
<feature type="transmembrane region" description="Helical" evidence="7">
    <location>
        <begin position="171"/>
        <end position="190"/>
    </location>
</feature>